<feature type="transmembrane region" description="Helical" evidence="5">
    <location>
        <begin position="372"/>
        <end position="393"/>
    </location>
</feature>
<protein>
    <submittedName>
        <fullName evidence="7">Putative MFS-type transporter</fullName>
    </submittedName>
</protein>
<keyword evidence="8" id="KW-1185">Reference proteome</keyword>
<evidence type="ECO:0000313" key="8">
    <source>
        <dbReference type="Proteomes" id="UP000038010"/>
    </source>
</evidence>
<keyword evidence="2 5" id="KW-0812">Transmembrane</keyword>
<comment type="caution">
    <text evidence="7">The sequence shown here is derived from an EMBL/GenBank/DDBJ whole genome shotgun (WGS) entry which is preliminary data.</text>
</comment>
<dbReference type="GO" id="GO:0005886">
    <property type="term" value="C:plasma membrane"/>
    <property type="evidence" value="ECO:0007669"/>
    <property type="project" value="TreeGrafter"/>
</dbReference>
<dbReference type="InterPro" id="IPR011701">
    <property type="entry name" value="MFS"/>
</dbReference>
<dbReference type="VEuPathDB" id="FungiDB:AB675_4660"/>
<dbReference type="InterPro" id="IPR036259">
    <property type="entry name" value="MFS_trans_sf"/>
</dbReference>
<keyword evidence="4 5" id="KW-0472">Membrane</keyword>
<dbReference type="InterPro" id="IPR020846">
    <property type="entry name" value="MFS_dom"/>
</dbReference>
<evidence type="ECO:0000256" key="3">
    <source>
        <dbReference type="ARBA" id="ARBA00022989"/>
    </source>
</evidence>
<dbReference type="Gene3D" id="1.20.1250.20">
    <property type="entry name" value="MFS general substrate transporter like domains"/>
    <property type="match status" value="1"/>
</dbReference>
<dbReference type="AlphaFoldDB" id="A0A0N1P0F8"/>
<feature type="domain" description="Major facilitator superfamily (MFS) profile" evidence="6">
    <location>
        <begin position="45"/>
        <end position="520"/>
    </location>
</feature>
<organism evidence="7 8">
    <name type="scientific">Cyphellophora attinorum</name>
    <dbReference type="NCBI Taxonomy" id="1664694"/>
    <lineage>
        <taxon>Eukaryota</taxon>
        <taxon>Fungi</taxon>
        <taxon>Dikarya</taxon>
        <taxon>Ascomycota</taxon>
        <taxon>Pezizomycotina</taxon>
        <taxon>Eurotiomycetes</taxon>
        <taxon>Chaetothyriomycetidae</taxon>
        <taxon>Chaetothyriales</taxon>
        <taxon>Cyphellophoraceae</taxon>
        <taxon>Cyphellophora</taxon>
    </lineage>
</organism>
<proteinExistence type="predicted"/>
<keyword evidence="3 5" id="KW-1133">Transmembrane helix</keyword>
<dbReference type="PANTHER" id="PTHR23502:SF50">
    <property type="entry name" value="TRANSPORTER, PUTATIVE (AFU_ORTHOLOGUE AFUA_5G00430)-RELATED"/>
    <property type="match status" value="1"/>
</dbReference>
<feature type="transmembrane region" description="Helical" evidence="5">
    <location>
        <begin position="498"/>
        <end position="522"/>
    </location>
</feature>
<dbReference type="RefSeq" id="XP_017998988.1">
    <property type="nucleotide sequence ID" value="XM_018144814.1"/>
</dbReference>
<accession>A0A0N1P0F8</accession>
<dbReference type="PROSITE" id="PS50850">
    <property type="entry name" value="MFS"/>
    <property type="match status" value="1"/>
</dbReference>
<sequence length="542" mass="59497">MQTEERFPPGTQRIEDNQGDHVVLAPQPPADPNHPLNWSKLRKGVHMTLLSLYTLLVFAILCVSVPLWQKLNEELGMSYEDLNNGYATNMATLALGCIFFVPLAHRYGRRPVYIVTALVMFGCAIWQARQQTVGDMIGVNALSGLAGAVNEALFQVTVCDLFFVHQRGTLNGLYMAAVYTGNYLGPVAAGYVAVSQPWRWVFWYCTIFMGIVSLAMVFALEESKYIPVTVGVRPVVTEHTNIGADNTPDDKSKSPTGDLLTEISSTATAADDKRIRLVPIDTTIPTNSYWKRHAFITKSDSIHLTAHDIYRHVIQPFQILITFPAVMFTALQYGFLIAMLGVLAVTQASLYALPPYNFSTAGIGNMNIPPAVGAILGAAFGGPLNDLFILGVAKRRKGIYEPETRLWLFMVPGVCMPLGLLLYGLTISKGMHWAYNAVGAGFIGAAIGGCGDISLTYCQDCYQDIIGDALTSVVFVRNAISTALVFAVTPWMTGMGVFNMFIMLGCLGLAVALTCVPLIIWGRRWRIRLAGRYEYFAMRQLA</sequence>
<dbReference type="EMBL" id="LFJN01000016">
    <property type="protein sequence ID" value="KPI39025.1"/>
    <property type="molecule type" value="Genomic_DNA"/>
</dbReference>
<evidence type="ECO:0000259" key="6">
    <source>
        <dbReference type="PROSITE" id="PS50850"/>
    </source>
</evidence>
<dbReference type="OrthoDB" id="5215911at2759"/>
<feature type="transmembrane region" description="Helical" evidence="5">
    <location>
        <begin position="469"/>
        <end position="492"/>
    </location>
</feature>
<dbReference type="Pfam" id="PF07690">
    <property type="entry name" value="MFS_1"/>
    <property type="match status" value="1"/>
</dbReference>
<evidence type="ECO:0000256" key="5">
    <source>
        <dbReference type="SAM" id="Phobius"/>
    </source>
</evidence>
<feature type="transmembrane region" description="Helical" evidence="5">
    <location>
        <begin position="319"/>
        <end position="352"/>
    </location>
</feature>
<evidence type="ECO:0000256" key="2">
    <source>
        <dbReference type="ARBA" id="ARBA00022692"/>
    </source>
</evidence>
<feature type="transmembrane region" description="Helical" evidence="5">
    <location>
        <begin position="200"/>
        <end position="220"/>
    </location>
</feature>
<dbReference type="GeneID" id="28736694"/>
<reference evidence="7 8" key="1">
    <citation type="submission" date="2015-06" db="EMBL/GenBank/DDBJ databases">
        <title>Draft genome of the ant-associated black yeast Phialophora attae CBS 131958.</title>
        <authorList>
            <person name="Moreno L.F."/>
            <person name="Stielow B.J."/>
            <person name="de Hoog S."/>
            <person name="Vicente V.A."/>
            <person name="Weiss V.A."/>
            <person name="de Vries M."/>
            <person name="Cruz L.M."/>
            <person name="Souza E.M."/>
        </authorList>
    </citation>
    <scope>NUCLEOTIDE SEQUENCE [LARGE SCALE GENOMIC DNA]</scope>
    <source>
        <strain evidence="7 8">CBS 131958</strain>
    </source>
</reference>
<dbReference type="STRING" id="1664694.A0A0N1P0F8"/>
<feature type="transmembrane region" description="Helical" evidence="5">
    <location>
        <begin position="141"/>
        <end position="164"/>
    </location>
</feature>
<gene>
    <name evidence="7" type="ORF">AB675_4660</name>
</gene>
<dbReference type="GO" id="GO:0022857">
    <property type="term" value="F:transmembrane transporter activity"/>
    <property type="evidence" value="ECO:0007669"/>
    <property type="project" value="InterPro"/>
</dbReference>
<feature type="transmembrane region" description="Helical" evidence="5">
    <location>
        <begin position="433"/>
        <end position="457"/>
    </location>
</feature>
<evidence type="ECO:0000256" key="4">
    <source>
        <dbReference type="ARBA" id="ARBA00023136"/>
    </source>
</evidence>
<feature type="transmembrane region" description="Helical" evidence="5">
    <location>
        <begin position="405"/>
        <end position="427"/>
    </location>
</feature>
<feature type="transmembrane region" description="Helical" evidence="5">
    <location>
        <begin position="47"/>
        <end position="66"/>
    </location>
</feature>
<feature type="transmembrane region" description="Helical" evidence="5">
    <location>
        <begin position="86"/>
        <end position="104"/>
    </location>
</feature>
<feature type="transmembrane region" description="Helical" evidence="5">
    <location>
        <begin position="111"/>
        <end position="129"/>
    </location>
</feature>
<comment type="subcellular location">
    <subcellularLocation>
        <location evidence="1">Membrane</location>
        <topology evidence="1">Multi-pass membrane protein</topology>
    </subcellularLocation>
</comment>
<feature type="transmembrane region" description="Helical" evidence="5">
    <location>
        <begin position="176"/>
        <end position="194"/>
    </location>
</feature>
<dbReference type="SUPFAM" id="SSF103473">
    <property type="entry name" value="MFS general substrate transporter"/>
    <property type="match status" value="1"/>
</dbReference>
<dbReference type="PANTHER" id="PTHR23502">
    <property type="entry name" value="MAJOR FACILITATOR SUPERFAMILY"/>
    <property type="match status" value="1"/>
</dbReference>
<name>A0A0N1P0F8_9EURO</name>
<dbReference type="Proteomes" id="UP000038010">
    <property type="component" value="Unassembled WGS sequence"/>
</dbReference>
<evidence type="ECO:0000313" key="7">
    <source>
        <dbReference type="EMBL" id="KPI39025.1"/>
    </source>
</evidence>
<evidence type="ECO:0000256" key="1">
    <source>
        <dbReference type="ARBA" id="ARBA00004141"/>
    </source>
</evidence>